<dbReference type="SFLD" id="SFLDS00003">
    <property type="entry name" value="Haloacid_Dehalogenase"/>
    <property type="match status" value="1"/>
</dbReference>
<dbReference type="InterPro" id="IPR006379">
    <property type="entry name" value="HAD-SF_hydro_IIB"/>
</dbReference>
<name>A0A6N8U5H5_9FIRM</name>
<protein>
    <submittedName>
        <fullName evidence="1">Cof-type HAD-IIB family hydrolase</fullName>
    </submittedName>
</protein>
<dbReference type="InterPro" id="IPR036412">
    <property type="entry name" value="HAD-like_sf"/>
</dbReference>
<comment type="caution">
    <text evidence="1">The sequence shown here is derived from an EMBL/GenBank/DDBJ whole genome shotgun (WGS) entry which is preliminary data.</text>
</comment>
<evidence type="ECO:0000313" key="2">
    <source>
        <dbReference type="Proteomes" id="UP000434036"/>
    </source>
</evidence>
<dbReference type="PANTHER" id="PTHR10000:SF53">
    <property type="entry name" value="5-AMINO-6-(5-PHOSPHO-D-RIBITYLAMINO)URACIL PHOSPHATASE YBJI-RELATED"/>
    <property type="match status" value="1"/>
</dbReference>
<reference evidence="1 2" key="2">
    <citation type="submission" date="2020-01" db="EMBL/GenBank/DDBJ databases">
        <title>Clostridiaceae sp. nov. isolated from the gut of human by culturomics.</title>
        <authorList>
            <person name="Chang Y."/>
        </authorList>
    </citation>
    <scope>NUCLEOTIDE SEQUENCE [LARGE SCALE GENOMIC DNA]</scope>
    <source>
        <strain evidence="1 2">DONG20-135</strain>
    </source>
</reference>
<organism evidence="1 2">
    <name type="scientific">Copranaerobaculum intestinale</name>
    <dbReference type="NCBI Taxonomy" id="2692629"/>
    <lineage>
        <taxon>Bacteria</taxon>
        <taxon>Bacillati</taxon>
        <taxon>Bacillota</taxon>
        <taxon>Erysipelotrichia</taxon>
        <taxon>Erysipelotrichales</taxon>
        <taxon>Erysipelotrichaceae</taxon>
        <taxon>Copranaerobaculum</taxon>
    </lineage>
</organism>
<dbReference type="SFLD" id="SFLDG01140">
    <property type="entry name" value="C2.B:_Phosphomannomutase_and_P"/>
    <property type="match status" value="1"/>
</dbReference>
<dbReference type="CDD" id="cd07518">
    <property type="entry name" value="HAD_YbiV-Like"/>
    <property type="match status" value="1"/>
</dbReference>
<sequence>MSTMKLIAIDMDGTLLNDRKEIPESFFPVMQELQKQGVQFVIASGRQYATLASLFKGHDEHFIYICENGAAVFQEGKPLFLDQADPSVMKNIVKDLRKFGKVNPVICGAHGAYIEKGSRDVIEHVEQYYKSYQIVNDLLDIIENQPICKMSILDLHDAEHHVYPYMKKYADIFQILLSGYEWVDVMNVGVNKGEAYTRLMKRLGYTSDQCMAFGDYLNDIELLQSCKYSYAMENAHPDVKQAANFIAPSNEEAGVVQILKTML</sequence>
<dbReference type="SFLD" id="SFLDG01144">
    <property type="entry name" value="C2.B.4:_PGP_Like"/>
    <property type="match status" value="1"/>
</dbReference>
<dbReference type="PROSITE" id="PS01228">
    <property type="entry name" value="COF_1"/>
    <property type="match status" value="1"/>
</dbReference>
<dbReference type="EMBL" id="WUUQ01000002">
    <property type="protein sequence ID" value="MXQ73456.1"/>
    <property type="molecule type" value="Genomic_DNA"/>
</dbReference>
<keyword evidence="2" id="KW-1185">Reference proteome</keyword>
<dbReference type="NCBIfam" id="TIGR00099">
    <property type="entry name" value="Cof-subfamily"/>
    <property type="match status" value="1"/>
</dbReference>
<dbReference type="GO" id="GO:0016791">
    <property type="term" value="F:phosphatase activity"/>
    <property type="evidence" value="ECO:0007669"/>
    <property type="project" value="TreeGrafter"/>
</dbReference>
<dbReference type="InterPro" id="IPR000150">
    <property type="entry name" value="Cof"/>
</dbReference>
<reference evidence="1 2" key="1">
    <citation type="submission" date="2019-12" db="EMBL/GenBank/DDBJ databases">
        <authorList>
            <person name="Yang R."/>
        </authorList>
    </citation>
    <scope>NUCLEOTIDE SEQUENCE [LARGE SCALE GENOMIC DNA]</scope>
    <source>
        <strain evidence="1 2">DONG20-135</strain>
    </source>
</reference>
<dbReference type="Pfam" id="PF08282">
    <property type="entry name" value="Hydrolase_3"/>
    <property type="match status" value="1"/>
</dbReference>
<dbReference type="NCBIfam" id="TIGR01484">
    <property type="entry name" value="HAD-SF-IIB"/>
    <property type="match status" value="1"/>
</dbReference>
<gene>
    <name evidence="1" type="ORF">GSF08_05865</name>
</gene>
<proteinExistence type="predicted"/>
<dbReference type="AlphaFoldDB" id="A0A6N8U5H5"/>
<dbReference type="Gene3D" id="3.30.1240.10">
    <property type="match status" value="1"/>
</dbReference>
<dbReference type="InterPro" id="IPR023214">
    <property type="entry name" value="HAD_sf"/>
</dbReference>
<evidence type="ECO:0000313" key="1">
    <source>
        <dbReference type="EMBL" id="MXQ73456.1"/>
    </source>
</evidence>
<dbReference type="SUPFAM" id="SSF56784">
    <property type="entry name" value="HAD-like"/>
    <property type="match status" value="1"/>
</dbReference>
<accession>A0A6N8U5H5</accession>
<dbReference type="PANTHER" id="PTHR10000">
    <property type="entry name" value="PHOSPHOSERINE PHOSPHATASE"/>
    <property type="match status" value="1"/>
</dbReference>
<dbReference type="GO" id="GO:0005829">
    <property type="term" value="C:cytosol"/>
    <property type="evidence" value="ECO:0007669"/>
    <property type="project" value="TreeGrafter"/>
</dbReference>
<dbReference type="Proteomes" id="UP000434036">
    <property type="component" value="Unassembled WGS sequence"/>
</dbReference>
<dbReference type="GO" id="GO:0000287">
    <property type="term" value="F:magnesium ion binding"/>
    <property type="evidence" value="ECO:0007669"/>
    <property type="project" value="TreeGrafter"/>
</dbReference>
<dbReference type="RefSeq" id="WP_160624903.1">
    <property type="nucleotide sequence ID" value="NZ_WUUQ01000002.1"/>
</dbReference>
<keyword evidence="1" id="KW-0378">Hydrolase</keyword>
<dbReference type="Gene3D" id="3.40.50.1000">
    <property type="entry name" value="HAD superfamily/HAD-like"/>
    <property type="match status" value="1"/>
</dbReference>